<dbReference type="GO" id="GO:0016491">
    <property type="term" value="F:oxidoreductase activity"/>
    <property type="evidence" value="ECO:0007669"/>
    <property type="project" value="UniProtKB-KW"/>
</dbReference>
<dbReference type="CDD" id="cd05374">
    <property type="entry name" value="17beta-HSD-like_SDR_c"/>
    <property type="match status" value="1"/>
</dbReference>
<dbReference type="Gene3D" id="3.40.50.720">
    <property type="entry name" value="NAD(P)-binding Rossmann-like Domain"/>
    <property type="match status" value="1"/>
</dbReference>
<comment type="caution">
    <text evidence="4">The sequence shown here is derived from an EMBL/GenBank/DDBJ whole genome shotgun (WGS) entry which is preliminary data.</text>
</comment>
<dbReference type="PANTHER" id="PTHR43976:SF16">
    <property type="entry name" value="SHORT-CHAIN DEHYDROGENASE_REDUCTASE FAMILY PROTEIN"/>
    <property type="match status" value="1"/>
</dbReference>
<name>A0A0R2P168_9LACO</name>
<gene>
    <name evidence="4" type="ORF">DY78_GL002264</name>
</gene>
<dbReference type="InterPro" id="IPR036291">
    <property type="entry name" value="NAD(P)-bd_dom_sf"/>
</dbReference>
<organism evidence="4 5">
    <name type="scientific">Lactiplantibacillus fabifermentans DSM 21115</name>
    <dbReference type="NCBI Taxonomy" id="1413187"/>
    <lineage>
        <taxon>Bacteria</taxon>
        <taxon>Bacillati</taxon>
        <taxon>Bacillota</taxon>
        <taxon>Bacilli</taxon>
        <taxon>Lactobacillales</taxon>
        <taxon>Lactobacillaceae</taxon>
        <taxon>Lactiplantibacillus</taxon>
    </lineage>
</organism>
<sequence>MTKTWLVTGTSSGFGRELATLLAQQSDINLVATARKMTDLAYLDTYDHGQIAKSLLDVTVADQITATVQLAQDRFGGIDVLVNNAGLGYFATIEESDTAAVRHLFDVNVFGLAAMTKAVLPIMRGQHAGTIVNLSSALGLVTLPTMGYYSATKFAVEGYSQALQQEVANLGIDVMIVEPSGARTNWAGASSQKDVPTIADYDQFKAQVAGTDASAGSEPGDPRQIAKLIFEQVTSTQPTPKHLPLGHFASAGAQAHLNDLLAEIKNLSAISESADQA</sequence>
<keyword evidence="2" id="KW-0560">Oxidoreductase</keyword>
<reference evidence="4 5" key="1">
    <citation type="journal article" date="2015" name="Genome Announc.">
        <title>Expanding the biotechnology potential of lactobacilli through comparative genomics of 213 strains and associated genera.</title>
        <authorList>
            <person name="Sun Z."/>
            <person name="Harris H.M."/>
            <person name="McCann A."/>
            <person name="Guo C."/>
            <person name="Argimon S."/>
            <person name="Zhang W."/>
            <person name="Yang X."/>
            <person name="Jeffery I.B."/>
            <person name="Cooney J.C."/>
            <person name="Kagawa T.F."/>
            <person name="Liu W."/>
            <person name="Song Y."/>
            <person name="Salvetti E."/>
            <person name="Wrobel A."/>
            <person name="Rasinkangas P."/>
            <person name="Parkhill J."/>
            <person name="Rea M.C."/>
            <person name="O'Sullivan O."/>
            <person name="Ritari J."/>
            <person name="Douillard F.P."/>
            <person name="Paul Ross R."/>
            <person name="Yang R."/>
            <person name="Briner A.E."/>
            <person name="Felis G.E."/>
            <person name="de Vos W.M."/>
            <person name="Barrangou R."/>
            <person name="Klaenhammer T.R."/>
            <person name="Caufield P.W."/>
            <person name="Cui Y."/>
            <person name="Zhang H."/>
            <person name="O'Toole P.W."/>
        </authorList>
    </citation>
    <scope>NUCLEOTIDE SEQUENCE [LARGE SCALE GENOMIC DNA]</scope>
    <source>
        <strain evidence="4 5">DSM 21115</strain>
    </source>
</reference>
<dbReference type="PANTHER" id="PTHR43976">
    <property type="entry name" value="SHORT CHAIN DEHYDROGENASE"/>
    <property type="match status" value="1"/>
</dbReference>
<dbReference type="InterPro" id="IPR051911">
    <property type="entry name" value="SDR_oxidoreductase"/>
</dbReference>
<evidence type="ECO:0000313" key="5">
    <source>
        <dbReference type="Proteomes" id="UP000050920"/>
    </source>
</evidence>
<dbReference type="PRINTS" id="PR00080">
    <property type="entry name" value="SDRFAMILY"/>
</dbReference>
<comment type="similarity">
    <text evidence="1 3">Belongs to the short-chain dehydrogenases/reductases (SDR) family.</text>
</comment>
<protein>
    <submittedName>
        <fullName evidence="4">Short-chain dehydrogenase oxidoreductase</fullName>
    </submittedName>
</protein>
<dbReference type="InterPro" id="IPR020904">
    <property type="entry name" value="Sc_DH/Rdtase_CS"/>
</dbReference>
<dbReference type="RefSeq" id="WP_024625042.1">
    <property type="nucleotide sequence ID" value="NZ_AYGX02000002.1"/>
</dbReference>
<evidence type="ECO:0000256" key="3">
    <source>
        <dbReference type="RuleBase" id="RU000363"/>
    </source>
</evidence>
<dbReference type="Proteomes" id="UP000050920">
    <property type="component" value="Unassembled WGS sequence"/>
</dbReference>
<keyword evidence="5" id="KW-1185">Reference proteome</keyword>
<dbReference type="Pfam" id="PF00106">
    <property type="entry name" value="adh_short"/>
    <property type="match status" value="1"/>
</dbReference>
<dbReference type="InterPro" id="IPR002347">
    <property type="entry name" value="SDR_fam"/>
</dbReference>
<evidence type="ECO:0000313" key="4">
    <source>
        <dbReference type="EMBL" id="KRO29581.1"/>
    </source>
</evidence>
<proteinExistence type="inferred from homology"/>
<dbReference type="SUPFAM" id="SSF51735">
    <property type="entry name" value="NAD(P)-binding Rossmann-fold domains"/>
    <property type="match status" value="1"/>
</dbReference>
<dbReference type="PROSITE" id="PS00061">
    <property type="entry name" value="ADH_SHORT"/>
    <property type="match status" value="1"/>
</dbReference>
<dbReference type="AlphaFoldDB" id="A0A0R2P168"/>
<accession>A0A0R2P168</accession>
<dbReference type="EMBL" id="AYGX02000002">
    <property type="protein sequence ID" value="KRO29581.1"/>
    <property type="molecule type" value="Genomic_DNA"/>
</dbReference>
<evidence type="ECO:0000256" key="2">
    <source>
        <dbReference type="ARBA" id="ARBA00023002"/>
    </source>
</evidence>
<evidence type="ECO:0000256" key="1">
    <source>
        <dbReference type="ARBA" id="ARBA00006484"/>
    </source>
</evidence>
<dbReference type="PRINTS" id="PR00081">
    <property type="entry name" value="GDHRDH"/>
</dbReference>